<protein>
    <submittedName>
        <fullName evidence="1">Uncharacterized protein</fullName>
    </submittedName>
</protein>
<reference evidence="1 2" key="1">
    <citation type="submission" date="2016-09" db="EMBL/GenBank/DDBJ databases">
        <authorList>
            <person name="Capua I."/>
            <person name="De Benedictis P."/>
            <person name="Joannis T."/>
            <person name="Lombin L.H."/>
            <person name="Cattoli G."/>
        </authorList>
    </citation>
    <scope>NUCLEOTIDE SEQUENCE [LARGE SCALE GENOMIC DNA]</scope>
    <source>
        <strain evidence="1 2">LMG 25899</strain>
    </source>
</reference>
<evidence type="ECO:0000313" key="2">
    <source>
        <dbReference type="Proteomes" id="UP000095256"/>
    </source>
</evidence>
<dbReference type="Proteomes" id="UP000095256">
    <property type="component" value="Unassembled WGS sequence"/>
</dbReference>
<organism evidence="1 2">
    <name type="scientific">Enterococcus rivorum</name>
    <dbReference type="NCBI Taxonomy" id="762845"/>
    <lineage>
        <taxon>Bacteria</taxon>
        <taxon>Bacillati</taxon>
        <taxon>Bacillota</taxon>
        <taxon>Bacilli</taxon>
        <taxon>Lactobacillales</taxon>
        <taxon>Enterococcaceae</taxon>
        <taxon>Enterococcus</taxon>
    </lineage>
</organism>
<dbReference type="AlphaFoldDB" id="A0A1E5KWK5"/>
<evidence type="ECO:0000313" key="1">
    <source>
        <dbReference type="EMBL" id="OEH82264.1"/>
    </source>
</evidence>
<gene>
    <name evidence="1" type="ORF">BCR26_13520</name>
</gene>
<accession>A0A1E5KWK5</accession>
<keyword evidence="2" id="KW-1185">Reference proteome</keyword>
<comment type="caution">
    <text evidence="1">The sequence shown here is derived from an EMBL/GenBank/DDBJ whole genome shotgun (WGS) entry which is preliminary data.</text>
</comment>
<dbReference type="OrthoDB" id="2183593at2"/>
<sequence length="152" mass="18012">MNIEWAKYLQEIPEYKTMINNQEYIDAWESFLDQQETNLPSNELIVVAGNMTVKKRNMVLEYLLVNKTRNPVKEVEIGVTLSILGKPYFRGVLRTSQNCYQELAPENARLDLIDFGNDRYEDQELAPKDYELIIHFCREIEYNHKEKMETTK</sequence>
<name>A0A1E5KWK5_9ENTE</name>
<dbReference type="EMBL" id="MIEK01000024">
    <property type="protein sequence ID" value="OEH82264.1"/>
    <property type="molecule type" value="Genomic_DNA"/>
</dbReference>
<dbReference type="STRING" id="762845.BCR26_13520"/>
<dbReference type="RefSeq" id="WP_069698740.1">
    <property type="nucleotide sequence ID" value="NZ_JAGGMA010000015.1"/>
</dbReference>
<proteinExistence type="predicted"/>